<dbReference type="Proteomes" id="UP000596742">
    <property type="component" value="Unassembled WGS sequence"/>
</dbReference>
<proteinExistence type="predicted"/>
<organism evidence="1 2">
    <name type="scientific">Mytilus galloprovincialis</name>
    <name type="common">Mediterranean mussel</name>
    <dbReference type="NCBI Taxonomy" id="29158"/>
    <lineage>
        <taxon>Eukaryota</taxon>
        <taxon>Metazoa</taxon>
        <taxon>Spiralia</taxon>
        <taxon>Lophotrochozoa</taxon>
        <taxon>Mollusca</taxon>
        <taxon>Bivalvia</taxon>
        <taxon>Autobranchia</taxon>
        <taxon>Pteriomorphia</taxon>
        <taxon>Mytilida</taxon>
        <taxon>Mytiloidea</taxon>
        <taxon>Mytilidae</taxon>
        <taxon>Mytilinae</taxon>
        <taxon>Mytilus</taxon>
    </lineage>
</organism>
<dbReference type="EMBL" id="UYJE01004506">
    <property type="protein sequence ID" value="VDI28481.1"/>
    <property type="molecule type" value="Genomic_DNA"/>
</dbReference>
<comment type="caution">
    <text evidence="1">The sequence shown here is derived from an EMBL/GenBank/DDBJ whole genome shotgun (WGS) entry which is preliminary data.</text>
</comment>
<reference evidence="1" key="1">
    <citation type="submission" date="2018-11" db="EMBL/GenBank/DDBJ databases">
        <authorList>
            <person name="Alioto T."/>
            <person name="Alioto T."/>
        </authorList>
    </citation>
    <scope>NUCLEOTIDE SEQUENCE</scope>
</reference>
<sequence length="401" mass="46833">MNNKYLKFHEGVYGFIHPCLVKVMLLSSESMVHYLLTNGSLHDITEFVRSDIYIALGDELVIKIGEEYHQTLCERLARHAFESHSLLQHVAQYIYSYWRSTGNNFVNKMFKHIEFIMFRSLAVHTGDILAHDAESLSENSINLEDSVHFSKIIMLLDQLTYKGRDPWIFGPGTTDFIIISALVSAAKNRYATDRVKAFEILLEEFQDRKHFESFVKLWSKPLDLYGNNFFHYLMVLSQKEASEIISKMLRKYTPLDSAAFLGKIDIFKVLNLKTFNCTNKLRKRLKSLAKSGKIAYYKENSENIKIKQPMIHKTIDDSASPCSSEKLECEEADINDKKELIDDNKKDKRFLKRKSSLRNEEPKKEEQHDREDVLSFGDFWVNIVDNWKIEDYQLIIKLLSK</sequence>
<evidence type="ECO:0000313" key="2">
    <source>
        <dbReference type="Proteomes" id="UP000596742"/>
    </source>
</evidence>
<protein>
    <submittedName>
        <fullName evidence="1">Uncharacterized protein</fullName>
    </submittedName>
</protein>
<evidence type="ECO:0000313" key="1">
    <source>
        <dbReference type="EMBL" id="VDI28481.1"/>
    </source>
</evidence>
<gene>
    <name evidence="1" type="ORF">MGAL_10B060583</name>
</gene>
<name>A0A8B6E3L0_MYTGA</name>
<dbReference type="AlphaFoldDB" id="A0A8B6E3L0"/>
<dbReference type="OrthoDB" id="10387227at2759"/>
<accession>A0A8B6E3L0</accession>
<keyword evidence="2" id="KW-1185">Reference proteome</keyword>